<keyword evidence="6 7" id="KW-0418">Kinase</keyword>
<dbReference type="EMBL" id="JACEIP010000021">
    <property type="protein sequence ID" value="MBA4543772.1"/>
    <property type="molecule type" value="Genomic_DNA"/>
</dbReference>
<dbReference type="HAMAP" id="MF_00065">
    <property type="entry name" value="Adenylyl_sulf_kinase"/>
    <property type="match status" value="1"/>
</dbReference>
<evidence type="ECO:0000256" key="2">
    <source>
        <dbReference type="ARBA" id="ARBA00012121"/>
    </source>
</evidence>
<comment type="pathway">
    <text evidence="6 7">Sulfur metabolism; hydrogen sulfide biosynthesis; sulfite from sulfate: step 2/3.</text>
</comment>
<keyword evidence="4 6" id="KW-0547">Nucleotide-binding</keyword>
<dbReference type="Proteomes" id="UP000530514">
    <property type="component" value="Unassembled WGS sequence"/>
</dbReference>
<dbReference type="NCBIfam" id="TIGR00455">
    <property type="entry name" value="apsK"/>
    <property type="match status" value="1"/>
</dbReference>
<reference evidence="9 10" key="1">
    <citation type="submission" date="2020-07" db="EMBL/GenBank/DDBJ databases">
        <authorList>
            <person name="Feng H."/>
        </authorList>
    </citation>
    <scope>NUCLEOTIDE SEQUENCE [LARGE SCALE GENOMIC DNA]</scope>
    <source>
        <strain evidence="10">s-11</strain>
    </source>
</reference>
<dbReference type="SUPFAM" id="SSF52540">
    <property type="entry name" value="P-loop containing nucleoside triphosphate hydrolases"/>
    <property type="match status" value="1"/>
</dbReference>
<dbReference type="GO" id="GO:0010134">
    <property type="term" value="P:sulfate assimilation via adenylyl sulfate reduction"/>
    <property type="evidence" value="ECO:0007669"/>
    <property type="project" value="TreeGrafter"/>
</dbReference>
<evidence type="ECO:0000313" key="10">
    <source>
        <dbReference type="Proteomes" id="UP000530514"/>
    </source>
</evidence>
<dbReference type="CDD" id="cd02027">
    <property type="entry name" value="APSK"/>
    <property type="match status" value="1"/>
</dbReference>
<evidence type="ECO:0000256" key="4">
    <source>
        <dbReference type="ARBA" id="ARBA00022741"/>
    </source>
</evidence>
<dbReference type="Pfam" id="PF01583">
    <property type="entry name" value="APS_kinase"/>
    <property type="match status" value="1"/>
</dbReference>
<dbReference type="InterPro" id="IPR050512">
    <property type="entry name" value="Sulf_AdTrans/APS_kinase"/>
</dbReference>
<evidence type="ECO:0000256" key="7">
    <source>
        <dbReference type="RuleBase" id="RU004347"/>
    </source>
</evidence>
<evidence type="ECO:0000256" key="5">
    <source>
        <dbReference type="ARBA" id="ARBA00022840"/>
    </source>
</evidence>
<dbReference type="EC" id="2.7.1.25" evidence="2 6"/>
<dbReference type="NCBIfam" id="NF003013">
    <property type="entry name" value="PRK03846.1"/>
    <property type="match status" value="1"/>
</dbReference>
<comment type="function">
    <text evidence="6 7">Catalyzes the synthesis of activated sulfate.</text>
</comment>
<accession>A0A7W1XC18</accession>
<dbReference type="PANTHER" id="PTHR42700">
    <property type="entry name" value="SULFATE ADENYLYLTRANSFERASE"/>
    <property type="match status" value="1"/>
</dbReference>
<keyword evidence="5 6" id="KW-0067">ATP-binding</keyword>
<keyword evidence="6" id="KW-0597">Phosphoprotein</keyword>
<dbReference type="Gene3D" id="3.40.50.300">
    <property type="entry name" value="P-loop containing nucleotide triphosphate hydrolases"/>
    <property type="match status" value="1"/>
</dbReference>
<protein>
    <recommendedName>
        <fullName evidence="2 6">Adenylyl-sulfate kinase</fullName>
        <ecNumber evidence="2 6">2.7.1.25</ecNumber>
    </recommendedName>
    <alternativeName>
        <fullName evidence="6">APS kinase</fullName>
    </alternativeName>
    <alternativeName>
        <fullName evidence="6">ATP adenosine-5'-phosphosulfate 3'-phosphotransferase</fullName>
    </alternativeName>
    <alternativeName>
        <fullName evidence="6">Adenosine-5'-phosphosulfate kinase</fullName>
    </alternativeName>
</protein>
<keyword evidence="10" id="KW-1185">Reference proteome</keyword>
<comment type="caution">
    <text evidence="6">Lacks conserved residue(s) required for the propagation of feature annotation.</text>
</comment>
<dbReference type="InterPro" id="IPR027417">
    <property type="entry name" value="P-loop_NTPase"/>
</dbReference>
<dbReference type="GO" id="GO:0004781">
    <property type="term" value="F:sulfate adenylyltransferase (ATP) activity"/>
    <property type="evidence" value="ECO:0007669"/>
    <property type="project" value="TreeGrafter"/>
</dbReference>
<comment type="catalytic activity">
    <reaction evidence="1 6 7">
        <text>adenosine 5'-phosphosulfate + ATP = 3'-phosphoadenylyl sulfate + ADP + H(+)</text>
        <dbReference type="Rhea" id="RHEA:24152"/>
        <dbReference type="ChEBI" id="CHEBI:15378"/>
        <dbReference type="ChEBI" id="CHEBI:30616"/>
        <dbReference type="ChEBI" id="CHEBI:58243"/>
        <dbReference type="ChEBI" id="CHEBI:58339"/>
        <dbReference type="ChEBI" id="CHEBI:456216"/>
        <dbReference type="EC" id="2.7.1.25"/>
    </reaction>
</comment>
<comment type="similarity">
    <text evidence="6 7">Belongs to the APS kinase family.</text>
</comment>
<feature type="binding site" evidence="6">
    <location>
        <begin position="12"/>
        <end position="19"/>
    </location>
    <ligand>
        <name>ATP</name>
        <dbReference type="ChEBI" id="CHEBI:30616"/>
    </ligand>
</feature>
<dbReference type="UniPathway" id="UPA00140">
    <property type="reaction ID" value="UER00205"/>
</dbReference>
<dbReference type="AlphaFoldDB" id="A0A7W1XC18"/>
<dbReference type="GO" id="GO:0070814">
    <property type="term" value="P:hydrogen sulfide biosynthetic process"/>
    <property type="evidence" value="ECO:0007669"/>
    <property type="project" value="UniProtKB-UniRule"/>
</dbReference>
<dbReference type="GO" id="GO:0019379">
    <property type="term" value="P:sulfate assimilation, phosphoadenylyl sulfate reduction by phosphoadenylyl-sulfate reductase (thioredoxin)"/>
    <property type="evidence" value="ECO:0007669"/>
    <property type="project" value="TreeGrafter"/>
</dbReference>
<dbReference type="GO" id="GO:0004020">
    <property type="term" value="F:adenylylsulfate kinase activity"/>
    <property type="evidence" value="ECO:0007669"/>
    <property type="project" value="UniProtKB-UniRule"/>
</dbReference>
<dbReference type="GO" id="GO:0005524">
    <property type="term" value="F:ATP binding"/>
    <property type="evidence" value="ECO:0007669"/>
    <property type="project" value="UniProtKB-UniRule"/>
</dbReference>
<keyword evidence="3 6" id="KW-0808">Transferase</keyword>
<organism evidence="9 10">
    <name type="scientific">Thermoactinomyces daqus</name>
    <dbReference type="NCBI Taxonomy" id="1329516"/>
    <lineage>
        <taxon>Bacteria</taxon>
        <taxon>Bacillati</taxon>
        <taxon>Bacillota</taxon>
        <taxon>Bacilli</taxon>
        <taxon>Bacillales</taxon>
        <taxon>Thermoactinomycetaceae</taxon>
        <taxon>Thermoactinomyces</taxon>
    </lineage>
</organism>
<evidence type="ECO:0000313" key="9">
    <source>
        <dbReference type="EMBL" id="MBA4543772.1"/>
    </source>
</evidence>
<comment type="caution">
    <text evidence="9">The sequence shown here is derived from an EMBL/GenBank/DDBJ whole genome shotgun (WGS) entry which is preliminary data.</text>
</comment>
<proteinExistence type="inferred from homology"/>
<dbReference type="NCBIfam" id="NF004041">
    <property type="entry name" value="PRK05541.1"/>
    <property type="match status" value="1"/>
</dbReference>
<evidence type="ECO:0000256" key="3">
    <source>
        <dbReference type="ARBA" id="ARBA00022679"/>
    </source>
</evidence>
<evidence type="ECO:0000259" key="8">
    <source>
        <dbReference type="Pfam" id="PF01583"/>
    </source>
</evidence>
<sequence>MRQTGFTLWLTGLSGAGKTTVARLVANHLQQMEQMKVQLLDGDLLREVINKDLGFSREDRFRNVERAAFIAHLLNTHGVIVLASFITPYQEMRDYCRQNIAEYLEVYVKCPLSRCISRDVKGLYKRALAGEIKHFTGVDDPFEEPDNPDLVLETDRESPEESKHRVLAFLEQKGLLARMAGERG</sequence>
<dbReference type="GO" id="GO:0005737">
    <property type="term" value="C:cytoplasm"/>
    <property type="evidence" value="ECO:0007669"/>
    <property type="project" value="TreeGrafter"/>
</dbReference>
<dbReference type="PANTHER" id="PTHR42700:SF1">
    <property type="entry name" value="SULFATE ADENYLYLTRANSFERASE"/>
    <property type="match status" value="1"/>
</dbReference>
<evidence type="ECO:0000256" key="1">
    <source>
        <dbReference type="ARBA" id="ARBA00001823"/>
    </source>
</evidence>
<feature type="domain" description="APS kinase" evidence="8">
    <location>
        <begin position="5"/>
        <end position="152"/>
    </location>
</feature>
<dbReference type="OrthoDB" id="9804504at2"/>
<evidence type="ECO:0000256" key="6">
    <source>
        <dbReference type="HAMAP-Rule" id="MF_00065"/>
    </source>
</evidence>
<dbReference type="InterPro" id="IPR059117">
    <property type="entry name" value="APS_kinase_dom"/>
</dbReference>
<dbReference type="InterPro" id="IPR002891">
    <property type="entry name" value="APS"/>
</dbReference>
<gene>
    <name evidence="6 9" type="primary">cysC</name>
    <name evidence="9" type="ORF">H1164_12815</name>
</gene>
<dbReference type="RefSeq" id="WP_033099907.1">
    <property type="nucleotide sequence ID" value="NZ_JACEIP010000021.1"/>
</dbReference>
<name>A0A7W1XC18_9BACL</name>